<organism evidence="1">
    <name type="scientific">hydrocarbon metagenome</name>
    <dbReference type="NCBI Taxonomy" id="938273"/>
    <lineage>
        <taxon>unclassified sequences</taxon>
        <taxon>metagenomes</taxon>
        <taxon>ecological metagenomes</taxon>
    </lineage>
</organism>
<accession>A0A0W8E5I8</accession>
<dbReference type="AlphaFoldDB" id="A0A0W8E5I8"/>
<sequence length="77" mass="9362">MNCFKIRKLLSAFIDDRTDIRDTEMIIDHLRYCRCCEREFDDLKLCRNILMQMEQPDLPEGFALALHKRLIKEKWNT</sequence>
<dbReference type="EMBL" id="LNQE01001865">
    <property type="protein sequence ID" value="KUG03884.1"/>
    <property type="molecule type" value="Genomic_DNA"/>
</dbReference>
<name>A0A0W8E5I8_9ZZZZ</name>
<proteinExistence type="predicted"/>
<gene>
    <name evidence="1" type="ORF">ASZ90_018664</name>
</gene>
<evidence type="ECO:0000313" key="1">
    <source>
        <dbReference type="EMBL" id="KUG03884.1"/>
    </source>
</evidence>
<protein>
    <recommendedName>
        <fullName evidence="2">Zinc-finger domain-containing protein</fullName>
    </recommendedName>
</protein>
<evidence type="ECO:0008006" key="2">
    <source>
        <dbReference type="Google" id="ProtNLM"/>
    </source>
</evidence>
<comment type="caution">
    <text evidence="1">The sequence shown here is derived from an EMBL/GenBank/DDBJ whole genome shotgun (WGS) entry which is preliminary data.</text>
</comment>
<reference evidence="1" key="1">
    <citation type="journal article" date="2015" name="Proc. Natl. Acad. Sci. U.S.A.">
        <title>Networks of energetic and metabolic interactions define dynamics in microbial communities.</title>
        <authorList>
            <person name="Embree M."/>
            <person name="Liu J.K."/>
            <person name="Al-Bassam M.M."/>
            <person name="Zengler K."/>
        </authorList>
    </citation>
    <scope>NUCLEOTIDE SEQUENCE</scope>
</reference>